<dbReference type="SUPFAM" id="SSF49493">
    <property type="entry name" value="HSP40/DnaJ peptide-binding domain"/>
    <property type="match status" value="2"/>
</dbReference>
<keyword evidence="10" id="KW-0507">mRNA processing</keyword>
<dbReference type="PANTHER" id="PTHR12189">
    <property type="entry name" value="MRNA GUANINE-7- METHYLTRANSFERASE"/>
    <property type="match status" value="1"/>
</dbReference>
<dbReference type="Gene3D" id="2.40.50.140">
    <property type="entry name" value="Nucleic acid-binding proteins"/>
    <property type="match status" value="1"/>
</dbReference>
<keyword evidence="8" id="KW-0862">Zinc</keyword>
<dbReference type="GO" id="GO:0004482">
    <property type="term" value="F:mRNA 5'-cap (guanine-N7-)-methyltransferase activity"/>
    <property type="evidence" value="ECO:0007669"/>
    <property type="project" value="UniProtKB-EC"/>
</dbReference>
<dbReference type="Gene3D" id="3.40.50.150">
    <property type="entry name" value="Vaccinia Virus protein VP39"/>
    <property type="match status" value="1"/>
</dbReference>
<comment type="catalytic activity">
    <reaction evidence="11">
        <text>a 5'-end (5'-triphosphoguanosine)-ribonucleoside in mRNA + S-adenosyl-L-methionine = a 5'-end (N(7)-methyl 5'-triphosphoguanosine)-ribonucleoside in mRNA + S-adenosyl-L-homocysteine</text>
        <dbReference type="Rhea" id="RHEA:67008"/>
        <dbReference type="Rhea" id="RHEA-COMP:17166"/>
        <dbReference type="Rhea" id="RHEA-COMP:17167"/>
        <dbReference type="ChEBI" id="CHEBI:57856"/>
        <dbReference type="ChEBI" id="CHEBI:59789"/>
        <dbReference type="ChEBI" id="CHEBI:156461"/>
        <dbReference type="ChEBI" id="CHEBI:167617"/>
        <dbReference type="EC" id="2.1.1.56"/>
    </reaction>
</comment>
<keyword evidence="10" id="KW-0506">mRNA capping</keyword>
<dbReference type="Proteomes" id="UP000318821">
    <property type="component" value="Unassembled WGS sequence"/>
</dbReference>
<dbReference type="VEuPathDB" id="TriTrypDB:LdBPK_220011.1"/>
<dbReference type="Pfam" id="PF03291">
    <property type="entry name" value="mRNA_G-N7_MeTrfase"/>
    <property type="match status" value="1"/>
</dbReference>
<dbReference type="GO" id="GO:0051082">
    <property type="term" value="F:unfolded protein binding"/>
    <property type="evidence" value="ECO:0007669"/>
    <property type="project" value="InterPro"/>
</dbReference>
<dbReference type="InterPro" id="IPR029063">
    <property type="entry name" value="SAM-dependent_MTases_sf"/>
</dbReference>
<reference evidence="14" key="1">
    <citation type="submission" date="2019-02" db="EMBL/GenBank/DDBJ databases">
        <title>FDA dAtabase for Regulatory Grade micrObial Sequences (FDA-ARGOS): Supporting development and validation of Infectious Disease Dx tests.</title>
        <authorList>
            <person name="Duncan R."/>
            <person name="Fisher C."/>
            <person name="Tallon L."/>
            <person name="Sadzewicz L."/>
            <person name="Sengamalay N."/>
            <person name="Ott S."/>
            <person name="Godinez A."/>
            <person name="Nagaraj S."/>
            <person name="Vavikolanu K."/>
            <person name="Vyas G."/>
            <person name="Nadendla S."/>
            <person name="Aluvathingal J."/>
            <person name="Sichtig H."/>
        </authorList>
    </citation>
    <scope>NUCLEOTIDE SEQUENCE [LARGE SCALE GENOMIC DNA]</scope>
    <source>
        <strain evidence="14">FDAARGOS_360</strain>
    </source>
</reference>
<evidence type="ECO:0000313" key="14">
    <source>
        <dbReference type="Proteomes" id="UP000318821"/>
    </source>
</evidence>
<dbReference type="GO" id="GO:0003723">
    <property type="term" value="F:RNA binding"/>
    <property type="evidence" value="ECO:0007669"/>
    <property type="project" value="UniProtKB-KW"/>
</dbReference>
<evidence type="ECO:0000256" key="7">
    <source>
        <dbReference type="ARBA" id="ARBA00022771"/>
    </source>
</evidence>
<dbReference type="Pfam" id="PF01556">
    <property type="entry name" value="DnaJ_C"/>
    <property type="match status" value="1"/>
</dbReference>
<protein>
    <recommendedName>
        <fullName evidence="1">mRNA (guanine-N(7))-methyltransferase</fullName>
        <ecNumber evidence="1">2.1.1.56</ecNumber>
    </recommendedName>
</protein>
<dbReference type="GO" id="GO:0005634">
    <property type="term" value="C:nucleus"/>
    <property type="evidence" value="ECO:0007669"/>
    <property type="project" value="TreeGrafter"/>
</dbReference>
<dbReference type="GO" id="GO:0008270">
    <property type="term" value="F:zinc ion binding"/>
    <property type="evidence" value="ECO:0007669"/>
    <property type="project" value="UniProtKB-KW"/>
</dbReference>
<dbReference type="FunFam" id="2.60.260.20:FF:000003">
    <property type="entry name" value="DnaJ subfamily A member 2"/>
    <property type="match status" value="1"/>
</dbReference>
<keyword evidence="6" id="KW-0677">Repeat</keyword>
<dbReference type="Gene3D" id="1.10.150.20">
    <property type="entry name" value="5' to 3' exonuclease, C-terminal subdomain"/>
    <property type="match status" value="1"/>
</dbReference>
<keyword evidence="7" id="KW-0863">Zinc-finger</keyword>
<proteinExistence type="predicted"/>
<dbReference type="Pfam" id="PF03919">
    <property type="entry name" value="mRNA_cap_C"/>
    <property type="match status" value="1"/>
</dbReference>
<sequence length="1457" mass="161153">MPDVEAALEGMLSDASPLCADMLQCVLRHANVTLNPNDAEFPGPMCTPLCKKDTARLRQHGYTVTEKSDGIRVVVVSMWAPRFPAWVADSAADAVSASVNLSHLASVLALERARRALRRYAGQGEDAAFRETLSLGGRSCTLELFSALEPCESECFTLRVATAADDASPSALVTLRRHRRGRHFAYAVDRSLDAAYLFMDDHTTLQYHTFVLDAELMSVHRSATSSPAVPRLVLGAFDLFAYAGAADNVLVNMAKRSMVERYDALKAVVHTCALPVTTDECGYVSWYVKDMWALADIGACLAKLRYSAESQCFLYDGPHGPTENDGLIFTPDEFPVVVGSSSVQLKWKWQHLLSIDWLLQASDKQPDMYTVSLFFVKKNYGHREDVAGHWRLRKPMHILNPHGFEMPVDAAVVAECAYDEATQRWYIQRLRPDKLGANSIITAISVYESLVENISLPHLLELLQVDAEKAKGQADALESAARARVGTLSKALETVSSALDAAEAEKCVTAKLALRAIRESRGNAELYLIAYTNNTNKTVMYPLPFPLRKIRDCIGLGYHPGIRDDTPVPSLEEVLYIQLANAGGCYAWSDYVVDAFYDGDSGYWEIIHADPRGNNKEAIFDNVIEHLDWLLRHRTAPEAATLLERKRDAPLVLSRPPSSEATQQTSRHYGTVAKELANEERSDLRRFNNWVKSVLLTTMAAAIRRTLKPLAKLHVLDLCCGRGGDLLKWQHIRPAFLFMTDASVECVAEAAARYSTSEGQSVKVANGKQKGFPAFFAVHDAFDAASGLREDLLKRGPFQLTSCQFSMHYGCRSKESMRYFVKAIADSLVPHGRFVGTTVSDVELLYRAKEHGAEFGNDVYGVRFGAEAFAQLQSANFEPAALSFGVPYTATVERSVKDMTEYVVPWDAFVALCAEHQLKLVLEDNFIHYYGQHKDTEAGKAMTLEQRRKRHNDGGVVDCPLSPSEQAAVGLYRLFVFEKTKAKQQMGMMVQQMQVVCDACQGSGEHIDPRNRCGRCSGNKTVEVDASVQVVVEKGMAHRQRITFPRMADEELGVERAGDFVVVLQQVKHDVFTRDDCDLHMQHHLSLAEALCGFQFKFTHLDGRELVVRQARGTITKPGDVKCVIGEGMPLHKQANRFGNLIIEFNVKYPDRIEAGQLQLLREALPPPKSVDVAADNEAGDVCYVTQALRQRRGVRVEVNEELQHCDFASGASSVLYCDAHSAEIQRDQASLVLRLQEARQRCGTQPVILMVRMDSGVEVSLERLSWLNLECGVAQQCGLILVWSLDDAVQYLASLAASSVTSLEFTGAARPHVGDAPLAVLVDALTQTPQVVTRNDVVRIANRKTSIADALMSEASEWEGIAGLGSKKAARLQHLFRTPFLSSQQRIDSFVPASGESSFSTASKAADSHLPQPTGESIARLTEALSVDTTVTTEGRRRMMSALQRRLDKEDEEGGE</sequence>
<keyword evidence="9" id="KW-0694">RNA-binding</keyword>
<dbReference type="VEuPathDB" id="TriTrypDB:LdCL_220005700"/>
<dbReference type="InterPro" id="IPR036410">
    <property type="entry name" value="HSP_DnaJ_Cys-rich_dom_sf"/>
</dbReference>
<evidence type="ECO:0000256" key="4">
    <source>
        <dbReference type="ARBA" id="ARBA00022691"/>
    </source>
</evidence>
<evidence type="ECO:0000256" key="11">
    <source>
        <dbReference type="ARBA" id="ARBA00044712"/>
    </source>
</evidence>
<evidence type="ECO:0000256" key="8">
    <source>
        <dbReference type="ARBA" id="ARBA00022833"/>
    </source>
</evidence>
<dbReference type="InterPro" id="IPR039753">
    <property type="entry name" value="RG7MT1"/>
</dbReference>
<dbReference type="InterPro" id="IPR012340">
    <property type="entry name" value="NA-bd_OB-fold"/>
</dbReference>
<dbReference type="InterPro" id="IPR002939">
    <property type="entry name" value="DnaJ_C"/>
</dbReference>
<dbReference type="FunFam" id="1.10.150.20:FF:000182">
    <property type="entry name" value="Uncharacterized protein"/>
    <property type="match status" value="1"/>
</dbReference>
<dbReference type="SUPFAM" id="SSF50249">
    <property type="entry name" value="Nucleic acid-binding proteins"/>
    <property type="match status" value="1"/>
</dbReference>
<evidence type="ECO:0000256" key="1">
    <source>
        <dbReference type="ARBA" id="ARBA00011926"/>
    </source>
</evidence>
<comment type="caution">
    <text evidence="13">The sequence shown here is derived from an EMBL/GenBank/DDBJ whole genome shotgun (WGS) entry which is preliminary data.</text>
</comment>
<keyword evidence="5" id="KW-0479">Metal-binding</keyword>
<dbReference type="PROSITE" id="PS51562">
    <property type="entry name" value="RNA_CAP0_MT"/>
    <property type="match status" value="1"/>
</dbReference>
<evidence type="ECO:0000259" key="12">
    <source>
        <dbReference type="PROSITE" id="PS51562"/>
    </source>
</evidence>
<dbReference type="GO" id="GO:0006457">
    <property type="term" value="P:protein folding"/>
    <property type="evidence" value="ECO:0007669"/>
    <property type="project" value="InterPro"/>
</dbReference>
<dbReference type="SUPFAM" id="SSF57938">
    <property type="entry name" value="DnaJ/Hsp40 cysteine-rich domain"/>
    <property type="match status" value="1"/>
</dbReference>
<gene>
    <name evidence="13" type="ORF">CGC20_16780</name>
</gene>
<evidence type="ECO:0000256" key="5">
    <source>
        <dbReference type="ARBA" id="ARBA00022723"/>
    </source>
</evidence>
<accession>A0A504XZR7</accession>
<feature type="domain" description="MRNA cap 0 methyltransferase" evidence="12">
    <location>
        <begin position="679"/>
        <end position="980"/>
    </location>
</feature>
<evidence type="ECO:0000256" key="10">
    <source>
        <dbReference type="ARBA" id="ARBA00023042"/>
    </source>
</evidence>
<dbReference type="SUPFAM" id="SSF56091">
    <property type="entry name" value="DNA ligase/mRNA capping enzyme, catalytic domain"/>
    <property type="match status" value="2"/>
</dbReference>
<keyword evidence="2" id="KW-0489">Methyltransferase</keyword>
<dbReference type="InterPro" id="IPR008971">
    <property type="entry name" value="HSP40/DnaJ_pept-bd"/>
</dbReference>
<evidence type="ECO:0000256" key="3">
    <source>
        <dbReference type="ARBA" id="ARBA00022679"/>
    </source>
</evidence>
<evidence type="ECO:0000256" key="2">
    <source>
        <dbReference type="ARBA" id="ARBA00022603"/>
    </source>
</evidence>
<keyword evidence="3" id="KW-0808">Transferase</keyword>
<dbReference type="PANTHER" id="PTHR12189:SF2">
    <property type="entry name" value="MRNA CAP GUANINE-N7 METHYLTRANSFERASE"/>
    <property type="match status" value="1"/>
</dbReference>
<dbReference type="VEuPathDB" id="TriTrypDB:LdCL_220005900"/>
<dbReference type="EC" id="2.1.1.56" evidence="1"/>
<evidence type="ECO:0000256" key="9">
    <source>
        <dbReference type="ARBA" id="ARBA00022884"/>
    </source>
</evidence>
<dbReference type="FunFam" id="3.30.470.30:FF:000049">
    <property type="entry name" value="Methyltransferase, putative"/>
    <property type="match status" value="1"/>
</dbReference>
<dbReference type="VEuPathDB" id="TriTrypDB:LDHU3_22.0140"/>
<evidence type="ECO:0000313" key="13">
    <source>
        <dbReference type="EMBL" id="TPP54144.1"/>
    </source>
</evidence>
<dbReference type="InterPro" id="IPR013846">
    <property type="entry name" value="mRNA_cap_enzyme_C"/>
</dbReference>
<dbReference type="InterPro" id="IPR004971">
    <property type="entry name" value="mRNA_G-N7_MeTrfase_dom"/>
</dbReference>
<dbReference type="VEuPathDB" id="TriTrypDB:LdBPK_220008.1"/>
<dbReference type="Gene3D" id="2.60.260.20">
    <property type="entry name" value="Urease metallochaperone UreE, N-terminal domain"/>
    <property type="match status" value="2"/>
</dbReference>
<dbReference type="Gene3D" id="3.30.470.30">
    <property type="entry name" value="DNA ligase/mRNA capping enzyme"/>
    <property type="match status" value="2"/>
</dbReference>
<dbReference type="CDD" id="cd10747">
    <property type="entry name" value="DnaJ_C"/>
    <property type="match status" value="1"/>
</dbReference>
<dbReference type="EMBL" id="RHLD01000030">
    <property type="protein sequence ID" value="TPP54144.1"/>
    <property type="molecule type" value="Genomic_DNA"/>
</dbReference>
<keyword evidence="4" id="KW-0949">S-adenosyl-L-methionine</keyword>
<organism evidence="13 14">
    <name type="scientific">Leishmania donovani</name>
    <dbReference type="NCBI Taxonomy" id="5661"/>
    <lineage>
        <taxon>Eukaryota</taxon>
        <taxon>Discoba</taxon>
        <taxon>Euglenozoa</taxon>
        <taxon>Kinetoplastea</taxon>
        <taxon>Metakinetoplastina</taxon>
        <taxon>Trypanosomatida</taxon>
        <taxon>Trypanosomatidae</taxon>
        <taxon>Leishmaniinae</taxon>
        <taxon>Leishmania</taxon>
    </lineage>
</organism>
<evidence type="ECO:0000256" key="6">
    <source>
        <dbReference type="ARBA" id="ARBA00022737"/>
    </source>
</evidence>
<name>A0A504XZR7_LEIDO</name>
<dbReference type="VEuPathDB" id="TriTrypDB:LDHU3_22.0120"/>
<dbReference type="SUPFAM" id="SSF53335">
    <property type="entry name" value="S-adenosyl-L-methionine-dependent methyltransferases"/>
    <property type="match status" value="1"/>
</dbReference>